<keyword evidence="12" id="KW-1185">Reference proteome</keyword>
<keyword evidence="5" id="KW-0833">Ubl conjugation pathway</keyword>
<keyword evidence="6" id="KW-0378">Hydrolase</keyword>
<evidence type="ECO:0000256" key="7">
    <source>
        <dbReference type="ARBA" id="ARBA00022807"/>
    </source>
</evidence>
<dbReference type="Gene3D" id="3.90.70.10">
    <property type="entry name" value="Cysteine proteinases"/>
    <property type="match status" value="2"/>
</dbReference>
<dbReference type="GO" id="GO:0004843">
    <property type="term" value="F:cysteine-type deubiquitinase activity"/>
    <property type="evidence" value="ECO:0007669"/>
    <property type="project" value="UniProtKB-EC"/>
</dbReference>
<dbReference type="Proteomes" id="UP000620104">
    <property type="component" value="Unassembled WGS sequence"/>
</dbReference>
<protein>
    <recommendedName>
        <fullName evidence="3">ubiquitinyl hydrolase 1</fullName>
        <ecNumber evidence="3">3.4.19.12</ecNumber>
    </recommendedName>
</protein>
<comment type="similarity">
    <text evidence="2">Belongs to the peptidase C19 family.</text>
</comment>
<gene>
    <name evidence="11" type="ORF">NliqN6_6833</name>
</gene>
<dbReference type="Gene3D" id="3.30.2230.10">
    <property type="entry name" value="DUSP-like"/>
    <property type="match status" value="1"/>
</dbReference>
<feature type="region of interest" description="Disordered" evidence="8">
    <location>
        <begin position="104"/>
        <end position="191"/>
    </location>
</feature>
<evidence type="ECO:0000256" key="4">
    <source>
        <dbReference type="ARBA" id="ARBA00022670"/>
    </source>
</evidence>
<dbReference type="PROSITE" id="PS50235">
    <property type="entry name" value="USP_3"/>
    <property type="match status" value="1"/>
</dbReference>
<dbReference type="InterPro" id="IPR006615">
    <property type="entry name" value="Pept_C19_DUSP"/>
</dbReference>
<feature type="compositionally biased region" description="Basic and acidic residues" evidence="8">
    <location>
        <begin position="153"/>
        <end position="165"/>
    </location>
</feature>
<organism evidence="11 12">
    <name type="scientific">Naganishia liquefaciens</name>
    <dbReference type="NCBI Taxonomy" id="104408"/>
    <lineage>
        <taxon>Eukaryota</taxon>
        <taxon>Fungi</taxon>
        <taxon>Dikarya</taxon>
        <taxon>Basidiomycota</taxon>
        <taxon>Agaricomycotina</taxon>
        <taxon>Tremellomycetes</taxon>
        <taxon>Filobasidiales</taxon>
        <taxon>Filobasidiaceae</taxon>
        <taxon>Naganishia</taxon>
    </lineage>
</organism>
<dbReference type="InterPro" id="IPR018200">
    <property type="entry name" value="USP_CS"/>
</dbReference>
<dbReference type="PROSITE" id="PS00972">
    <property type="entry name" value="USP_1"/>
    <property type="match status" value="1"/>
</dbReference>
<dbReference type="CDD" id="cd02674">
    <property type="entry name" value="Peptidase_C19R"/>
    <property type="match status" value="1"/>
</dbReference>
<feature type="region of interest" description="Disordered" evidence="8">
    <location>
        <begin position="443"/>
        <end position="467"/>
    </location>
</feature>
<feature type="domain" description="USP" evidence="9">
    <location>
        <begin position="584"/>
        <end position="1302"/>
    </location>
</feature>
<feature type="compositionally biased region" description="Polar residues" evidence="8">
    <location>
        <begin position="982"/>
        <end position="999"/>
    </location>
</feature>
<evidence type="ECO:0000313" key="12">
    <source>
        <dbReference type="Proteomes" id="UP000620104"/>
    </source>
</evidence>
<dbReference type="PANTHER" id="PTHR21646:SF24">
    <property type="entry name" value="UBIQUITIN CARBOXYL-TERMINAL HYDROLASE"/>
    <property type="match status" value="1"/>
</dbReference>
<keyword evidence="7" id="KW-0788">Thiol protease</keyword>
<dbReference type="PROSITE" id="PS51283">
    <property type="entry name" value="DUSP"/>
    <property type="match status" value="1"/>
</dbReference>
<feature type="region of interest" description="Disordered" evidence="8">
    <location>
        <begin position="1389"/>
        <end position="1441"/>
    </location>
</feature>
<dbReference type="SUPFAM" id="SSF54001">
    <property type="entry name" value="Cysteine proteinases"/>
    <property type="match status" value="1"/>
</dbReference>
<feature type="region of interest" description="Disordered" evidence="8">
    <location>
        <begin position="296"/>
        <end position="315"/>
    </location>
</feature>
<evidence type="ECO:0000256" key="1">
    <source>
        <dbReference type="ARBA" id="ARBA00000707"/>
    </source>
</evidence>
<dbReference type="PANTHER" id="PTHR21646">
    <property type="entry name" value="UBIQUITIN CARBOXYL-TERMINAL HYDROLASE"/>
    <property type="match status" value="1"/>
</dbReference>
<dbReference type="Pfam" id="PF00443">
    <property type="entry name" value="UCH"/>
    <property type="match status" value="1"/>
</dbReference>
<feature type="domain" description="DUSP" evidence="10">
    <location>
        <begin position="192"/>
        <end position="350"/>
    </location>
</feature>
<sequence length="1488" mass="163438">MQTTPSRSERTTNTEAPDSVPLSSSTSSPIIADSDNEPSANENQPSPVFNENNKRPRVASPVIATASILPQASNPPILGSAISTTGSLATPIPISPAVIEGAQPKRAMSEEHLSSRGESPVVNLSNGQPNAITSGTKLSEVTYPTEGTEAVDTEMKSVDSAETGRKQNSRATAGTEPALPARNQGLAPNNRPPLKEQVAAIRAAINTELKLNQKWYIVPSSWWLLLLHLAQPEEYPRLPKAYRSFNKDTDPVPGPTLIPLIDVSCYAAEGALAATSAAPGHEGFWRIKNGLREWLENDPLTGPSNSNGKGDDVEDIGNGGDMIYVEEAGWKKITEWYGDAKPVSGVKRETRLLPEELTFQIELNPPNVVVHRVRPSASTEPAAATTGQKLLPFRAAFSMNSNLVKLHADIRKMFLPDDNRFGIAPGNKPPSRLWKLEVSPRKLANAQSQTTTTSGQPTSTEAASTGRLLPSHLVSVLGGDLTHRFMWEGSDDSKSNNSLADEGVLNGDVFAVEIAEIVDDKPVWSVIANEDGKAVEKLEPSPAPLFSSQPRYTGPASGASTDSIVTRSKAVPEAKKRNGVRGLRGLQNLGNTCFMNSGLQCLSNTPELSLYFTSGAYKKEINRSNPLGMKGQVADKFGALIENIWDQSGASEGSSSRSFYGYGNSIVPREFKSMIGRFNHSFAGYGQQDTQELIAFLLDGLHEDLNRIYKKPYIEKPDWKDGGNEADLALFAKECWDGYKKRNDSAIVDLFQGQLKSTLVCPECNKKSITLDPFMYLTVPIPQKKTFSREVYVVPLDPNAQRISVQVQYTSATTFMQLKERVGEILDIPATHLLAVDEFKANIYQFWVDDHRVTEARKDDIIVMHELPIDVTQASRGVTANMGKSVVVPVYSVRKSSEAYNRDQTMGFGSPFFIAISKNQASNMDTIWDAVMTKYANSVDHEAEDDLWVSSYVGAQSSTDELLAEGVTEHVTGLHIAESDSATATYSADQTSSDGQTGTADKRKLRRDLFQLSFAAAGGGDTDQKSVFFKGTPRKLLTPEEKRTQRRSMLSQVTSAIQKNFSRPGSDDEEEAASQDALLKPGDAIFCTWEDKAARHFFNAGYRGRYLTQDSYVSVVDPAIKTEEKKYLERKKRGMTLDDCLDDFSRIETLGENDLWYCSNCKKHQPASKRMEIYQLPDILVICMKRFGSSGYYRKIDEFVDFPIEGLDMEERCDERRVAKTLVAQGKDLKEYGIDGNLEPLVYDLYAVDNHYGGMGGGHYTATCKNMQDNKWYKFDDSHVSPAAGESDIKSSAAYLLFYRRRTSRPIGGVTKQKIDAEISNRSQVAEPISGSPKQRTMEVSDTSSSSSSDNEMAEFTTANTNLGRIDDEEDELDDDDRTLDSLAQEIERDMESDGMPPAYSPQLRPDTPDSGFADVSVSSFPESTRAGPLEPTRNVTDNAGSSWTHVEWGTLGKSAAPASSSRTSSTADNYVKVDAEDDMVVVEKEEQ</sequence>
<feature type="compositionally biased region" description="Polar residues" evidence="8">
    <location>
        <begin position="37"/>
        <end position="51"/>
    </location>
</feature>
<name>A0A8H3YKD5_9TREE</name>
<evidence type="ECO:0000256" key="2">
    <source>
        <dbReference type="ARBA" id="ARBA00009085"/>
    </source>
</evidence>
<feature type="compositionally biased region" description="Polar residues" evidence="8">
    <location>
        <begin position="122"/>
        <end position="139"/>
    </location>
</feature>
<dbReference type="InterPro" id="IPR050185">
    <property type="entry name" value="Ub_carboxyl-term_hydrolase"/>
</dbReference>
<dbReference type="SUPFAM" id="SSF143791">
    <property type="entry name" value="DUSP-like"/>
    <property type="match status" value="1"/>
</dbReference>
<dbReference type="GO" id="GO:0016579">
    <property type="term" value="P:protein deubiquitination"/>
    <property type="evidence" value="ECO:0007669"/>
    <property type="project" value="InterPro"/>
</dbReference>
<dbReference type="InterPro" id="IPR001394">
    <property type="entry name" value="Peptidase_C19_UCH"/>
</dbReference>
<dbReference type="InterPro" id="IPR038765">
    <property type="entry name" value="Papain-like_cys_pep_sf"/>
</dbReference>
<dbReference type="EC" id="3.4.19.12" evidence="3"/>
<feature type="region of interest" description="Disordered" evidence="8">
    <location>
        <begin position="982"/>
        <end position="1002"/>
    </location>
</feature>
<reference evidence="11" key="1">
    <citation type="submission" date="2020-07" db="EMBL/GenBank/DDBJ databases">
        <title>Draft Genome Sequence of a Deep-Sea Yeast, Naganishia (Cryptococcus) liquefaciens strain N6.</title>
        <authorList>
            <person name="Han Y.W."/>
            <person name="Kajitani R."/>
            <person name="Morimoto H."/>
            <person name="Parhat M."/>
            <person name="Tsubouchi H."/>
            <person name="Bakenova O."/>
            <person name="Ogata M."/>
            <person name="Argunhan B."/>
            <person name="Aoki R."/>
            <person name="Kajiwara S."/>
            <person name="Itoh T."/>
            <person name="Iwasaki H."/>
        </authorList>
    </citation>
    <scope>NUCLEOTIDE SEQUENCE</scope>
    <source>
        <strain evidence="11">N6</strain>
    </source>
</reference>
<comment type="catalytic activity">
    <reaction evidence="1">
        <text>Thiol-dependent hydrolysis of ester, thioester, amide, peptide and isopeptide bonds formed by the C-terminal Gly of ubiquitin (a 76-residue protein attached to proteins as an intracellular targeting signal).</text>
        <dbReference type="EC" id="3.4.19.12"/>
    </reaction>
</comment>
<dbReference type="PROSITE" id="PS00973">
    <property type="entry name" value="USP_2"/>
    <property type="match status" value="1"/>
</dbReference>
<comment type="caution">
    <text evidence="11">The sequence shown here is derived from an EMBL/GenBank/DDBJ whole genome shotgun (WGS) entry which is preliminary data.</text>
</comment>
<feature type="compositionally biased region" description="Low complexity" evidence="8">
    <location>
        <begin position="447"/>
        <end position="460"/>
    </location>
</feature>
<dbReference type="InterPro" id="IPR028889">
    <property type="entry name" value="USP"/>
</dbReference>
<feature type="region of interest" description="Disordered" evidence="8">
    <location>
        <begin position="1321"/>
        <end position="1377"/>
    </location>
</feature>
<evidence type="ECO:0000256" key="3">
    <source>
        <dbReference type="ARBA" id="ARBA00012759"/>
    </source>
</evidence>
<feature type="compositionally biased region" description="Low complexity" evidence="8">
    <location>
        <begin position="17"/>
        <end position="33"/>
    </location>
</feature>
<proteinExistence type="inferred from homology"/>
<evidence type="ECO:0000256" key="5">
    <source>
        <dbReference type="ARBA" id="ARBA00022786"/>
    </source>
</evidence>
<feature type="region of interest" description="Disordered" evidence="8">
    <location>
        <begin position="539"/>
        <end position="565"/>
    </location>
</feature>
<dbReference type="GO" id="GO:0006508">
    <property type="term" value="P:proteolysis"/>
    <property type="evidence" value="ECO:0007669"/>
    <property type="project" value="UniProtKB-KW"/>
</dbReference>
<evidence type="ECO:0000259" key="9">
    <source>
        <dbReference type="PROSITE" id="PS50235"/>
    </source>
</evidence>
<feature type="region of interest" description="Disordered" evidence="8">
    <location>
        <begin position="1"/>
        <end position="56"/>
    </location>
</feature>
<dbReference type="InterPro" id="IPR035927">
    <property type="entry name" value="DUSP-like_sf"/>
</dbReference>
<evidence type="ECO:0000256" key="6">
    <source>
        <dbReference type="ARBA" id="ARBA00022801"/>
    </source>
</evidence>
<dbReference type="EMBL" id="BLZA01000058">
    <property type="protein sequence ID" value="GHJ90431.1"/>
    <property type="molecule type" value="Genomic_DNA"/>
</dbReference>
<evidence type="ECO:0000313" key="11">
    <source>
        <dbReference type="EMBL" id="GHJ90431.1"/>
    </source>
</evidence>
<dbReference type="OrthoDB" id="292964at2759"/>
<feature type="compositionally biased region" description="Acidic residues" evidence="8">
    <location>
        <begin position="1367"/>
        <end position="1377"/>
    </location>
</feature>
<accession>A0A8H3YKD5</accession>
<keyword evidence="4" id="KW-0645">Protease</keyword>
<feature type="compositionally biased region" description="Low complexity" evidence="8">
    <location>
        <begin position="1341"/>
        <end position="1350"/>
    </location>
</feature>
<evidence type="ECO:0000259" key="10">
    <source>
        <dbReference type="PROSITE" id="PS51283"/>
    </source>
</evidence>
<evidence type="ECO:0000256" key="8">
    <source>
        <dbReference type="SAM" id="MobiDB-lite"/>
    </source>
</evidence>